<comment type="caution">
    <text evidence="11">The sequence shown here is derived from an EMBL/GenBank/DDBJ whole genome shotgun (WGS) entry which is preliminary data.</text>
</comment>
<keyword evidence="5" id="KW-0805">Transcription regulation</keyword>
<sequence length="551" mass="61670">MSPLVLKLQQEDEASLNFSNLNQDELSKTWRVCTKVKDSLENGTRLENLSWRLWFRQNVTVAKEVKAKLYERDRIRYKKEINHAVDNTMRQIQQYQHGITSLDCDLPAGPTENFTLNQFTSDQANDQMIQLTDIFCPLNDDHLDDTMLTNTTFPGLTSATSYQLERPQFLSDQVSYSSCSSLPAYSSYPTNNFQHDNHLVQDNINPLVSFPTPQQQQNTADITQNSLLVNDMTYTEPSSVALTAAALSSLPNLTLYNKILASLPKETLASAERLLSPRSLNKAQLQPQTQLQQHQQPASSSSSSSSSTSTNNNSTSTTKDLDLMSKQRMPTHYYGTFKVSSAIQPSLKRNISPKATSTNHATATHPAIDEENNQMPVCSNCGASSTPLWRRSANAQILCNACGLYLRLHNAHRPKHMKINSVSPNTNNLTEDSVDEDNRPSGTVCSNCGTNKTPLWRRNAEGSPLCNACGLYYKLHNEKRPLSMKTDVIKKRQRTETLIANDKEQSEAGHFDKRPRYYDQQALLSSKTGHKHTDSALPGTGILMMSSNNTK</sequence>
<evidence type="ECO:0000256" key="4">
    <source>
        <dbReference type="ARBA" id="ARBA00022833"/>
    </source>
</evidence>
<evidence type="ECO:0000256" key="3">
    <source>
        <dbReference type="ARBA" id="ARBA00022771"/>
    </source>
</evidence>
<evidence type="ECO:0000256" key="9">
    <source>
        <dbReference type="SAM" id="MobiDB-lite"/>
    </source>
</evidence>
<accession>A0A9P6YP04</accession>
<dbReference type="InterPro" id="IPR013860">
    <property type="entry name" value="AreA_GATA"/>
</dbReference>
<evidence type="ECO:0000256" key="8">
    <source>
        <dbReference type="PROSITE-ProRule" id="PRU00094"/>
    </source>
</evidence>
<dbReference type="OrthoDB" id="515401at2759"/>
<dbReference type="SMART" id="SM00401">
    <property type="entry name" value="ZnF_GATA"/>
    <property type="match status" value="2"/>
</dbReference>
<feature type="domain" description="GATA-type" evidence="10">
    <location>
        <begin position="378"/>
        <end position="425"/>
    </location>
</feature>
<dbReference type="GO" id="GO:0005634">
    <property type="term" value="C:nucleus"/>
    <property type="evidence" value="ECO:0007669"/>
    <property type="project" value="UniProtKB-SubCell"/>
</dbReference>
<evidence type="ECO:0000313" key="12">
    <source>
        <dbReference type="Proteomes" id="UP000717996"/>
    </source>
</evidence>
<proteinExistence type="predicted"/>
<keyword evidence="3 8" id="KW-0863">Zinc-finger</keyword>
<evidence type="ECO:0000259" key="10">
    <source>
        <dbReference type="PROSITE" id="PS50114"/>
    </source>
</evidence>
<keyword evidence="7" id="KW-0539">Nucleus</keyword>
<feature type="region of interest" description="Disordered" evidence="9">
    <location>
        <begin position="283"/>
        <end position="323"/>
    </location>
</feature>
<evidence type="ECO:0000256" key="2">
    <source>
        <dbReference type="ARBA" id="ARBA00022723"/>
    </source>
</evidence>
<dbReference type="PANTHER" id="PTHR10071">
    <property type="entry name" value="TRANSCRIPTION FACTOR GATA FAMILY MEMBER"/>
    <property type="match status" value="1"/>
</dbReference>
<evidence type="ECO:0000313" key="11">
    <source>
        <dbReference type="EMBL" id="KAG1552774.1"/>
    </source>
</evidence>
<dbReference type="PRINTS" id="PR00619">
    <property type="entry name" value="GATAZNFINGER"/>
</dbReference>
<dbReference type="GO" id="GO:0000122">
    <property type="term" value="P:negative regulation of transcription by RNA polymerase II"/>
    <property type="evidence" value="ECO:0007669"/>
    <property type="project" value="TreeGrafter"/>
</dbReference>
<comment type="subcellular location">
    <subcellularLocation>
        <location evidence="1">Nucleus</location>
    </subcellularLocation>
</comment>
<feature type="region of interest" description="Disordered" evidence="9">
    <location>
        <begin position="417"/>
        <end position="441"/>
    </location>
</feature>
<dbReference type="EMBL" id="JAANIT010000069">
    <property type="protein sequence ID" value="KAG1552774.1"/>
    <property type="molecule type" value="Genomic_DNA"/>
</dbReference>
<dbReference type="FunFam" id="3.30.50.10:FF:000007">
    <property type="entry name" value="Nitrogen regulatory AreA, N-terminal"/>
    <property type="match status" value="1"/>
</dbReference>
<dbReference type="Pfam" id="PF00320">
    <property type="entry name" value="GATA"/>
    <property type="match status" value="2"/>
</dbReference>
<name>A0A9P6YP04_RHIOR</name>
<dbReference type="Pfam" id="PF08550">
    <property type="entry name" value="GATA_AreA"/>
    <property type="match status" value="1"/>
</dbReference>
<evidence type="ECO:0000256" key="6">
    <source>
        <dbReference type="ARBA" id="ARBA00023163"/>
    </source>
</evidence>
<feature type="domain" description="GATA-type" evidence="10">
    <location>
        <begin position="439"/>
        <end position="492"/>
    </location>
</feature>
<dbReference type="GO" id="GO:0000978">
    <property type="term" value="F:RNA polymerase II cis-regulatory region sequence-specific DNA binding"/>
    <property type="evidence" value="ECO:0007669"/>
    <property type="project" value="TreeGrafter"/>
</dbReference>
<gene>
    <name evidence="11" type="ORF">G6F51_001019</name>
</gene>
<dbReference type="GO" id="GO:0045944">
    <property type="term" value="P:positive regulation of transcription by RNA polymerase II"/>
    <property type="evidence" value="ECO:0007669"/>
    <property type="project" value="TreeGrafter"/>
</dbReference>
<dbReference type="InterPro" id="IPR039355">
    <property type="entry name" value="Transcription_factor_GATA"/>
</dbReference>
<dbReference type="PANTHER" id="PTHR10071:SF281">
    <property type="entry name" value="BOX A-BINDING FACTOR-RELATED"/>
    <property type="match status" value="1"/>
</dbReference>
<keyword evidence="2" id="KW-0479">Metal-binding</keyword>
<dbReference type="PROSITE" id="PS50114">
    <property type="entry name" value="GATA_ZN_FINGER_2"/>
    <property type="match status" value="2"/>
</dbReference>
<reference evidence="11" key="1">
    <citation type="journal article" date="2020" name="Microb. Genom.">
        <title>Genetic diversity of clinical and environmental Mucorales isolates obtained from an investigation of mucormycosis cases among solid organ transplant recipients.</title>
        <authorList>
            <person name="Nguyen M.H."/>
            <person name="Kaul D."/>
            <person name="Muto C."/>
            <person name="Cheng S.J."/>
            <person name="Richter R.A."/>
            <person name="Bruno V.M."/>
            <person name="Liu G."/>
            <person name="Beyhan S."/>
            <person name="Sundermann A.J."/>
            <person name="Mounaud S."/>
            <person name="Pasculle A.W."/>
            <person name="Nierman W.C."/>
            <person name="Driscoll E."/>
            <person name="Cumbie R."/>
            <person name="Clancy C.J."/>
            <person name="Dupont C.L."/>
        </authorList>
    </citation>
    <scope>NUCLEOTIDE SEQUENCE</scope>
    <source>
        <strain evidence="11">GL16</strain>
    </source>
</reference>
<keyword evidence="4" id="KW-0862">Zinc</keyword>
<dbReference type="Gene3D" id="3.30.50.10">
    <property type="entry name" value="Erythroid Transcription Factor GATA-1, subunit A"/>
    <property type="match status" value="2"/>
</dbReference>
<dbReference type="PROSITE" id="PS00344">
    <property type="entry name" value="GATA_ZN_FINGER_1"/>
    <property type="match status" value="1"/>
</dbReference>
<dbReference type="AlphaFoldDB" id="A0A9P6YP04"/>
<feature type="region of interest" description="Disordered" evidence="9">
    <location>
        <begin position="525"/>
        <end position="551"/>
    </location>
</feature>
<dbReference type="CDD" id="cd00202">
    <property type="entry name" value="ZnF_GATA"/>
    <property type="match status" value="2"/>
</dbReference>
<organism evidence="11 12">
    <name type="scientific">Rhizopus oryzae</name>
    <name type="common">Mucormycosis agent</name>
    <name type="synonym">Rhizopus arrhizus var. delemar</name>
    <dbReference type="NCBI Taxonomy" id="64495"/>
    <lineage>
        <taxon>Eukaryota</taxon>
        <taxon>Fungi</taxon>
        <taxon>Fungi incertae sedis</taxon>
        <taxon>Mucoromycota</taxon>
        <taxon>Mucoromycotina</taxon>
        <taxon>Mucoromycetes</taxon>
        <taxon>Mucorales</taxon>
        <taxon>Mucorineae</taxon>
        <taxon>Rhizopodaceae</taxon>
        <taxon>Rhizopus</taxon>
    </lineage>
</organism>
<dbReference type="InterPro" id="IPR000679">
    <property type="entry name" value="Znf_GATA"/>
</dbReference>
<dbReference type="SUPFAM" id="SSF57716">
    <property type="entry name" value="Glucocorticoid receptor-like (DNA-binding domain)"/>
    <property type="match status" value="2"/>
</dbReference>
<dbReference type="InterPro" id="IPR013088">
    <property type="entry name" value="Znf_NHR/GATA"/>
</dbReference>
<dbReference type="Proteomes" id="UP000717996">
    <property type="component" value="Unassembled WGS sequence"/>
</dbReference>
<keyword evidence="6" id="KW-0804">Transcription</keyword>
<dbReference type="GO" id="GO:0000981">
    <property type="term" value="F:DNA-binding transcription factor activity, RNA polymerase II-specific"/>
    <property type="evidence" value="ECO:0007669"/>
    <property type="project" value="TreeGrafter"/>
</dbReference>
<protein>
    <recommendedName>
        <fullName evidence="10">GATA-type domain-containing protein</fullName>
    </recommendedName>
</protein>
<evidence type="ECO:0000256" key="7">
    <source>
        <dbReference type="ARBA" id="ARBA00023242"/>
    </source>
</evidence>
<evidence type="ECO:0000256" key="1">
    <source>
        <dbReference type="ARBA" id="ARBA00004123"/>
    </source>
</evidence>
<feature type="compositionally biased region" description="Low complexity" evidence="9">
    <location>
        <begin position="284"/>
        <end position="318"/>
    </location>
</feature>
<feature type="compositionally biased region" description="Polar residues" evidence="9">
    <location>
        <begin position="420"/>
        <end position="431"/>
    </location>
</feature>
<evidence type="ECO:0000256" key="5">
    <source>
        <dbReference type="ARBA" id="ARBA00023015"/>
    </source>
</evidence>
<dbReference type="GO" id="GO:0008270">
    <property type="term" value="F:zinc ion binding"/>
    <property type="evidence" value="ECO:0007669"/>
    <property type="project" value="UniProtKB-KW"/>
</dbReference>